<evidence type="ECO:0000256" key="3">
    <source>
        <dbReference type="ARBA" id="ARBA00023163"/>
    </source>
</evidence>
<dbReference type="InterPro" id="IPR036388">
    <property type="entry name" value="WH-like_DNA-bd_sf"/>
</dbReference>
<dbReference type="PROSITE" id="PS50995">
    <property type="entry name" value="HTH_MARR_2"/>
    <property type="match status" value="1"/>
</dbReference>
<dbReference type="AlphaFoldDB" id="A0A2G9EGS7"/>
<dbReference type="GO" id="GO:0003700">
    <property type="term" value="F:DNA-binding transcription factor activity"/>
    <property type="evidence" value="ECO:0007669"/>
    <property type="project" value="InterPro"/>
</dbReference>
<dbReference type="Proteomes" id="UP000229011">
    <property type="component" value="Unassembled WGS sequence"/>
</dbReference>
<dbReference type="PANTHER" id="PTHR42756">
    <property type="entry name" value="TRANSCRIPTIONAL REGULATOR, MARR"/>
    <property type="match status" value="1"/>
</dbReference>
<dbReference type="SUPFAM" id="SSF46785">
    <property type="entry name" value="Winged helix' DNA-binding domain"/>
    <property type="match status" value="1"/>
</dbReference>
<dbReference type="GO" id="GO:0003677">
    <property type="term" value="F:DNA binding"/>
    <property type="evidence" value="ECO:0007669"/>
    <property type="project" value="UniProtKB-KW"/>
</dbReference>
<dbReference type="SMART" id="SM00347">
    <property type="entry name" value="HTH_MARR"/>
    <property type="match status" value="1"/>
</dbReference>
<organism evidence="5 6">
    <name type="scientific">Fusobacterium pseudoperiodonticum</name>
    <dbReference type="NCBI Taxonomy" id="2663009"/>
    <lineage>
        <taxon>Bacteria</taxon>
        <taxon>Fusobacteriati</taxon>
        <taxon>Fusobacteriota</taxon>
        <taxon>Fusobacteriia</taxon>
        <taxon>Fusobacteriales</taxon>
        <taxon>Fusobacteriaceae</taxon>
        <taxon>Fusobacterium</taxon>
    </lineage>
</organism>
<sequence length="153" mass="18106">MIICVYTLYKRRKFMKKIYPANECYCFILRNIASSIKKIYNQHFQELDITNEQFTILMNMKYLAPISVTNLSEKIKIDRTTLSRNLKILQTKALIEDVLTTGRSRQIILSKKGEDIINKGEKIWNKIQKEVEKVIGKEKLETLKEVEKILENY</sequence>
<name>A0A2G9EGS7_9FUSO</name>
<dbReference type="EMBL" id="PEQY01000001">
    <property type="protein sequence ID" value="PIM80102.1"/>
    <property type="molecule type" value="Genomic_DNA"/>
</dbReference>
<comment type="caution">
    <text evidence="5">The sequence shown here is derived from an EMBL/GenBank/DDBJ whole genome shotgun (WGS) entry which is preliminary data.</text>
</comment>
<dbReference type="Gene3D" id="1.10.10.10">
    <property type="entry name" value="Winged helix-like DNA-binding domain superfamily/Winged helix DNA-binding domain"/>
    <property type="match status" value="1"/>
</dbReference>
<dbReference type="InterPro" id="IPR036390">
    <property type="entry name" value="WH_DNA-bd_sf"/>
</dbReference>
<accession>A0A2G9EGS7</accession>
<evidence type="ECO:0000313" key="6">
    <source>
        <dbReference type="Proteomes" id="UP000229011"/>
    </source>
</evidence>
<keyword evidence="2" id="KW-0238">DNA-binding</keyword>
<reference evidence="5 6" key="1">
    <citation type="submission" date="2017-11" db="EMBL/GenBank/DDBJ databases">
        <title>Genome sequencing of Fusobacterium periodonticum KCOM 1259.</title>
        <authorList>
            <person name="Kook J.-K."/>
            <person name="Park S.-N."/>
            <person name="Lim Y.K."/>
        </authorList>
    </citation>
    <scope>NUCLEOTIDE SEQUENCE [LARGE SCALE GENOMIC DNA]</scope>
    <source>
        <strain evidence="5 6">KCOM 1259</strain>
    </source>
</reference>
<dbReference type="InterPro" id="IPR000835">
    <property type="entry name" value="HTH_MarR-typ"/>
</dbReference>
<protein>
    <submittedName>
        <fullName evidence="5">MarR family transcriptional regulator</fullName>
    </submittedName>
</protein>
<evidence type="ECO:0000256" key="1">
    <source>
        <dbReference type="ARBA" id="ARBA00023015"/>
    </source>
</evidence>
<keyword evidence="1" id="KW-0805">Transcription regulation</keyword>
<dbReference type="Pfam" id="PF12802">
    <property type="entry name" value="MarR_2"/>
    <property type="match status" value="1"/>
</dbReference>
<evidence type="ECO:0000313" key="5">
    <source>
        <dbReference type="EMBL" id="PIM80102.1"/>
    </source>
</evidence>
<gene>
    <name evidence="5" type="ORF">CTM71_06825</name>
</gene>
<keyword evidence="3" id="KW-0804">Transcription</keyword>
<feature type="domain" description="HTH marR-type" evidence="4">
    <location>
        <begin position="22"/>
        <end position="152"/>
    </location>
</feature>
<evidence type="ECO:0000259" key="4">
    <source>
        <dbReference type="PROSITE" id="PS50995"/>
    </source>
</evidence>
<evidence type="ECO:0000256" key="2">
    <source>
        <dbReference type="ARBA" id="ARBA00023125"/>
    </source>
</evidence>
<dbReference type="PANTHER" id="PTHR42756:SF1">
    <property type="entry name" value="TRANSCRIPTIONAL REPRESSOR OF EMRAB OPERON"/>
    <property type="match status" value="1"/>
</dbReference>
<proteinExistence type="predicted"/>